<comment type="subcellular location">
    <subcellularLocation>
        <location evidence="1">Membrane</location>
        <topology evidence="1">Multi-pass membrane protein</topology>
    </subcellularLocation>
</comment>
<sequence>MSNLDFDDMLLELGELGRYQIIMYTLVCIPVLFCAANNLSYVFTAGIPNYRCVVPECDNLSDPVYNAHWLEWAIPSNGKSATDYEPEHCERYVRNITTSIHQECFPNTFTNQTERCHEWVFDNERSIVNDWNITCLENQWMLSFVGTSNFAGRMVGSGTFGALADRYGRKLIFIVCIVIMSVSGIVQVFSNGYIMFVILIFVKAFGVAGIYPLAFIIGVEMFGRKTRVVSGIIMSYFFAVGEALIALIAWMTKDWVQLQLLIVSAPALIFIGYYWILPESVRWLLAKHRNVEAKAIVYRVAKYNNVVLSEALKESFEEVNVQTEAEEGKILPVIVSMSKSRKLVIRFIIVFFIWAVTAFVYYGLSLFATSIGGDKYLNFALICLVEIPGYTFAWVCINKLGRKRTLACSLLISGITCCLTILVPADMHWAVILLFLIGKLGVTSAFGVSYVHTSEMLPTMIRSGGVGFASTFARVGAMVASFVPLLGEYVAFLPMLLLGGFAIVAGLLALKLPETHGIKLPDRVIDAQRL</sequence>
<feature type="transmembrane region" description="Helical" evidence="5">
    <location>
        <begin position="429"/>
        <end position="451"/>
    </location>
</feature>
<evidence type="ECO:0000259" key="6">
    <source>
        <dbReference type="PROSITE" id="PS50850"/>
    </source>
</evidence>
<dbReference type="Gene3D" id="1.20.1250.20">
    <property type="entry name" value="MFS general substrate transporter like domains"/>
    <property type="match status" value="1"/>
</dbReference>
<evidence type="ECO:0000313" key="8">
    <source>
        <dbReference type="Proteomes" id="UP001329430"/>
    </source>
</evidence>
<dbReference type="GO" id="GO:0022857">
    <property type="term" value="F:transmembrane transporter activity"/>
    <property type="evidence" value="ECO:0007669"/>
    <property type="project" value="InterPro"/>
</dbReference>
<keyword evidence="2 5" id="KW-0812">Transmembrane</keyword>
<name>A0AAN7VDX3_9COLE</name>
<protein>
    <recommendedName>
        <fullName evidence="6">Major facilitator superfamily (MFS) profile domain-containing protein</fullName>
    </recommendedName>
</protein>
<accession>A0AAN7VDX3</accession>
<evidence type="ECO:0000256" key="2">
    <source>
        <dbReference type="ARBA" id="ARBA00022692"/>
    </source>
</evidence>
<dbReference type="EMBL" id="JAVRBK010000003">
    <property type="protein sequence ID" value="KAK5646500.1"/>
    <property type="molecule type" value="Genomic_DNA"/>
</dbReference>
<evidence type="ECO:0000256" key="4">
    <source>
        <dbReference type="ARBA" id="ARBA00023136"/>
    </source>
</evidence>
<keyword evidence="3 5" id="KW-1133">Transmembrane helix</keyword>
<feature type="transmembrane region" description="Helical" evidence="5">
    <location>
        <begin position="228"/>
        <end position="250"/>
    </location>
</feature>
<dbReference type="AlphaFoldDB" id="A0AAN7VDX3"/>
<feature type="transmembrane region" description="Helical" evidence="5">
    <location>
        <begin position="256"/>
        <end position="277"/>
    </location>
</feature>
<dbReference type="GO" id="GO:0016020">
    <property type="term" value="C:membrane"/>
    <property type="evidence" value="ECO:0007669"/>
    <property type="project" value="UniProtKB-SubCell"/>
</dbReference>
<feature type="transmembrane region" description="Helical" evidence="5">
    <location>
        <begin position="195"/>
        <end position="216"/>
    </location>
</feature>
<feature type="transmembrane region" description="Helical" evidence="5">
    <location>
        <begin position="376"/>
        <end position="397"/>
    </location>
</feature>
<keyword evidence="4 5" id="KW-0472">Membrane</keyword>
<evidence type="ECO:0000313" key="7">
    <source>
        <dbReference type="EMBL" id="KAK5646500.1"/>
    </source>
</evidence>
<reference evidence="7 8" key="1">
    <citation type="journal article" date="2024" name="Insects">
        <title>An Improved Chromosome-Level Genome Assembly of the Firefly Pyrocoelia pectoralis.</title>
        <authorList>
            <person name="Fu X."/>
            <person name="Meyer-Rochow V.B."/>
            <person name="Ballantyne L."/>
            <person name="Zhu X."/>
        </authorList>
    </citation>
    <scope>NUCLEOTIDE SEQUENCE [LARGE SCALE GENOMIC DNA]</scope>
    <source>
        <strain evidence="7">XCY_ONT2</strain>
    </source>
</reference>
<dbReference type="PANTHER" id="PTHR24064">
    <property type="entry name" value="SOLUTE CARRIER FAMILY 22 MEMBER"/>
    <property type="match status" value="1"/>
</dbReference>
<proteinExistence type="predicted"/>
<dbReference type="CDD" id="cd17317">
    <property type="entry name" value="MFS_SLC22"/>
    <property type="match status" value="1"/>
</dbReference>
<feature type="transmembrane region" description="Helical" evidence="5">
    <location>
        <begin position="489"/>
        <end position="510"/>
    </location>
</feature>
<dbReference type="SUPFAM" id="SSF103473">
    <property type="entry name" value="MFS general substrate transporter"/>
    <property type="match status" value="1"/>
</dbReference>
<evidence type="ECO:0000256" key="3">
    <source>
        <dbReference type="ARBA" id="ARBA00022989"/>
    </source>
</evidence>
<evidence type="ECO:0000256" key="1">
    <source>
        <dbReference type="ARBA" id="ARBA00004141"/>
    </source>
</evidence>
<feature type="transmembrane region" description="Helical" evidence="5">
    <location>
        <begin position="171"/>
        <end position="189"/>
    </location>
</feature>
<dbReference type="InterPro" id="IPR036259">
    <property type="entry name" value="MFS_trans_sf"/>
</dbReference>
<organism evidence="7 8">
    <name type="scientific">Pyrocoelia pectoralis</name>
    <dbReference type="NCBI Taxonomy" id="417401"/>
    <lineage>
        <taxon>Eukaryota</taxon>
        <taxon>Metazoa</taxon>
        <taxon>Ecdysozoa</taxon>
        <taxon>Arthropoda</taxon>
        <taxon>Hexapoda</taxon>
        <taxon>Insecta</taxon>
        <taxon>Pterygota</taxon>
        <taxon>Neoptera</taxon>
        <taxon>Endopterygota</taxon>
        <taxon>Coleoptera</taxon>
        <taxon>Polyphaga</taxon>
        <taxon>Elateriformia</taxon>
        <taxon>Elateroidea</taxon>
        <taxon>Lampyridae</taxon>
        <taxon>Lampyrinae</taxon>
        <taxon>Pyrocoelia</taxon>
    </lineage>
</organism>
<keyword evidence="8" id="KW-1185">Reference proteome</keyword>
<dbReference type="InterPro" id="IPR020846">
    <property type="entry name" value="MFS_dom"/>
</dbReference>
<feature type="domain" description="Major facilitator superfamily (MFS) profile" evidence="6">
    <location>
        <begin position="96"/>
        <end position="517"/>
    </location>
</feature>
<gene>
    <name evidence="7" type="ORF">RI129_004964</name>
</gene>
<feature type="transmembrane region" description="Helical" evidence="5">
    <location>
        <begin position="343"/>
        <end position="364"/>
    </location>
</feature>
<dbReference type="Proteomes" id="UP001329430">
    <property type="component" value="Chromosome 3"/>
</dbReference>
<dbReference type="Pfam" id="PF00083">
    <property type="entry name" value="Sugar_tr"/>
    <property type="match status" value="1"/>
</dbReference>
<comment type="caution">
    <text evidence="7">The sequence shown here is derived from an EMBL/GenBank/DDBJ whole genome shotgun (WGS) entry which is preliminary data.</text>
</comment>
<feature type="transmembrane region" description="Helical" evidence="5">
    <location>
        <begin position="404"/>
        <end position="423"/>
    </location>
</feature>
<dbReference type="PROSITE" id="PS50850">
    <property type="entry name" value="MFS"/>
    <property type="match status" value="1"/>
</dbReference>
<feature type="transmembrane region" description="Helical" evidence="5">
    <location>
        <begin position="463"/>
        <end position="483"/>
    </location>
</feature>
<feature type="transmembrane region" description="Helical" evidence="5">
    <location>
        <begin position="20"/>
        <end position="41"/>
    </location>
</feature>
<dbReference type="InterPro" id="IPR005828">
    <property type="entry name" value="MFS_sugar_transport-like"/>
</dbReference>
<evidence type="ECO:0000256" key="5">
    <source>
        <dbReference type="SAM" id="Phobius"/>
    </source>
</evidence>